<dbReference type="STRING" id="402384.HM131_09705"/>
<keyword evidence="1" id="KW-0175">Coiled coil</keyword>
<evidence type="ECO:0000256" key="2">
    <source>
        <dbReference type="SAM" id="Phobius"/>
    </source>
</evidence>
<evidence type="ECO:0000313" key="4">
    <source>
        <dbReference type="Proteomes" id="UP000192527"/>
    </source>
</evidence>
<reference evidence="3 4" key="1">
    <citation type="submission" date="2017-04" db="EMBL/GenBank/DDBJ databases">
        <title>The whole genome sequencing and assembly of Halobacillus mangrovi strain.</title>
        <authorList>
            <person name="Lee S.-J."/>
            <person name="Park M.-K."/>
            <person name="Kim J.-Y."/>
            <person name="Lee Y.-J."/>
            <person name="Yi H."/>
            <person name="Bahn Y.-S."/>
            <person name="Kim J.F."/>
            <person name="Lee D.-W."/>
        </authorList>
    </citation>
    <scope>NUCLEOTIDE SEQUENCE [LARGE SCALE GENOMIC DNA]</scope>
    <source>
        <strain evidence="3 4">KTB 131</strain>
    </source>
</reference>
<dbReference type="Pfam" id="PF12685">
    <property type="entry name" value="SpoIIIAH"/>
    <property type="match status" value="1"/>
</dbReference>
<keyword evidence="2" id="KW-0812">Transmembrane</keyword>
<dbReference type="RefSeq" id="WP_085029567.1">
    <property type="nucleotide sequence ID" value="NZ_CP020772.1"/>
</dbReference>
<keyword evidence="4" id="KW-1185">Reference proteome</keyword>
<dbReference type="InterPro" id="IPR024232">
    <property type="entry name" value="SpoIIIAH"/>
</dbReference>
<gene>
    <name evidence="3" type="ORF">HM131_09705</name>
</gene>
<dbReference type="Gene3D" id="1.10.287.4300">
    <property type="entry name" value="Stage III sporulation protein AH-like"/>
    <property type="match status" value="1"/>
</dbReference>
<feature type="coiled-coil region" evidence="1">
    <location>
        <begin position="78"/>
        <end position="119"/>
    </location>
</feature>
<dbReference type="InterPro" id="IPR038503">
    <property type="entry name" value="SpoIIIAH_sf"/>
</dbReference>
<evidence type="ECO:0000313" key="3">
    <source>
        <dbReference type="EMBL" id="ARI77095.1"/>
    </source>
</evidence>
<keyword evidence="2" id="KW-0472">Membrane</keyword>
<proteinExistence type="predicted"/>
<dbReference type="Proteomes" id="UP000192527">
    <property type="component" value="Chromosome"/>
</dbReference>
<dbReference type="OrthoDB" id="2939102at2"/>
<evidence type="ECO:0000256" key="1">
    <source>
        <dbReference type="SAM" id="Coils"/>
    </source>
</evidence>
<organism evidence="3 4">
    <name type="scientific">Halobacillus mangrovi</name>
    <dbReference type="NCBI Taxonomy" id="402384"/>
    <lineage>
        <taxon>Bacteria</taxon>
        <taxon>Bacillati</taxon>
        <taxon>Bacillota</taxon>
        <taxon>Bacilli</taxon>
        <taxon>Bacillales</taxon>
        <taxon>Bacillaceae</taxon>
        <taxon>Halobacillus</taxon>
    </lineage>
</organism>
<protein>
    <submittedName>
        <fullName evidence="3">Stage III sporulation protein AH</fullName>
    </submittedName>
</protein>
<dbReference type="KEGG" id="hmn:HM131_09705"/>
<name>A0A1W5ZUY9_9BACI</name>
<accession>A0A1W5ZUY9</accession>
<dbReference type="EMBL" id="CP020772">
    <property type="protein sequence ID" value="ARI77095.1"/>
    <property type="molecule type" value="Genomic_DNA"/>
</dbReference>
<feature type="transmembrane region" description="Helical" evidence="2">
    <location>
        <begin position="7"/>
        <end position="25"/>
    </location>
</feature>
<sequence>MVKKQTVWLLTMLSLLIVLSVYYMTSPDNGEMAFIQEDEFAEMTEEKNGAEGMDGVETTGDGTVISQVSTDELFAAIRLDMKNERDQLQEQLSDIVASSNFTTQEKNEALEKIETLKETQSKESILENTIRASAAYEDVLVRAEEDTVHVTVMSDELSKTETNQIIQMVSDEFGQKEVQVQFQPAS</sequence>
<keyword evidence="2" id="KW-1133">Transmembrane helix</keyword>
<dbReference type="AlphaFoldDB" id="A0A1W5ZUY9"/>